<accession>A0A076MP32</accession>
<dbReference type="GO" id="GO:0033499">
    <property type="term" value="P:galactose catabolic process via UDP-galactose, Leloir pathway"/>
    <property type="evidence" value="ECO:0007669"/>
    <property type="project" value="TreeGrafter"/>
</dbReference>
<dbReference type="AlphaFoldDB" id="A0A076MP32"/>
<sequence length="69" mass="7256">MRVRILTYGGTIQTLEAPDKRGRAANVVLGFPTLADYVAKNSPAGGGGPYFGSLIGRYANRIAGGRFTP</sequence>
<dbReference type="eggNOG" id="COG2017">
    <property type="taxonomic scope" value="Bacteria"/>
</dbReference>
<dbReference type="Gene3D" id="2.70.98.10">
    <property type="match status" value="1"/>
</dbReference>
<dbReference type="STRING" id="1068978.AMETH_2596"/>
<protein>
    <submittedName>
        <fullName evidence="1">Aldose 1-epimerase</fullName>
    </submittedName>
</protein>
<dbReference type="PATRIC" id="fig|1068978.7.peg.2773"/>
<dbReference type="InterPro" id="IPR014718">
    <property type="entry name" value="GH-type_carb-bd"/>
</dbReference>
<dbReference type="HOGENOM" id="CLU_2766772_0_0_11"/>
<gene>
    <name evidence="1" type="ORF">AMETH_2596</name>
</gene>
<dbReference type="Proteomes" id="UP000062973">
    <property type="component" value="Chromosome"/>
</dbReference>
<evidence type="ECO:0000313" key="1">
    <source>
        <dbReference type="EMBL" id="AIJ22688.1"/>
    </source>
</evidence>
<proteinExistence type="predicted"/>
<dbReference type="PANTHER" id="PTHR10091">
    <property type="entry name" value="ALDOSE-1-EPIMERASE"/>
    <property type="match status" value="1"/>
</dbReference>
<keyword evidence="2" id="KW-1185">Reference proteome</keyword>
<dbReference type="GO" id="GO:0030246">
    <property type="term" value="F:carbohydrate binding"/>
    <property type="evidence" value="ECO:0007669"/>
    <property type="project" value="InterPro"/>
</dbReference>
<dbReference type="KEGG" id="amq:AMETH_2596"/>
<reference evidence="1 2" key="1">
    <citation type="submission" date="2014-07" db="EMBL/GenBank/DDBJ databases">
        <title>Whole Genome Sequence of the Amycolatopsis methanolica 239.</title>
        <authorList>
            <person name="Tang B."/>
        </authorList>
    </citation>
    <scope>NUCLEOTIDE SEQUENCE [LARGE SCALE GENOMIC DNA]</scope>
    <source>
        <strain evidence="1 2">239</strain>
    </source>
</reference>
<dbReference type="RefSeq" id="WP_017981907.1">
    <property type="nucleotide sequence ID" value="NZ_AQUL01000001.1"/>
</dbReference>
<evidence type="ECO:0000313" key="2">
    <source>
        <dbReference type="Proteomes" id="UP000062973"/>
    </source>
</evidence>
<name>A0A076MP32_AMYME</name>
<dbReference type="SUPFAM" id="SSF74650">
    <property type="entry name" value="Galactose mutarotase-like"/>
    <property type="match status" value="1"/>
</dbReference>
<organism evidence="1 2">
    <name type="scientific">Amycolatopsis methanolica 239</name>
    <dbReference type="NCBI Taxonomy" id="1068978"/>
    <lineage>
        <taxon>Bacteria</taxon>
        <taxon>Bacillati</taxon>
        <taxon>Actinomycetota</taxon>
        <taxon>Actinomycetes</taxon>
        <taxon>Pseudonocardiales</taxon>
        <taxon>Pseudonocardiaceae</taxon>
        <taxon>Amycolatopsis</taxon>
        <taxon>Amycolatopsis methanolica group</taxon>
    </lineage>
</organism>
<dbReference type="GO" id="GO:0004034">
    <property type="term" value="F:aldose 1-epimerase activity"/>
    <property type="evidence" value="ECO:0007669"/>
    <property type="project" value="TreeGrafter"/>
</dbReference>
<dbReference type="PANTHER" id="PTHR10091:SF0">
    <property type="entry name" value="GALACTOSE MUTAROTASE"/>
    <property type="match status" value="1"/>
</dbReference>
<dbReference type="GO" id="GO:0006006">
    <property type="term" value="P:glucose metabolic process"/>
    <property type="evidence" value="ECO:0007669"/>
    <property type="project" value="TreeGrafter"/>
</dbReference>
<dbReference type="EMBL" id="CP009110">
    <property type="protein sequence ID" value="AIJ22688.1"/>
    <property type="molecule type" value="Genomic_DNA"/>
</dbReference>
<dbReference type="Pfam" id="PF01263">
    <property type="entry name" value="Aldose_epim"/>
    <property type="match status" value="1"/>
</dbReference>
<dbReference type="InterPro" id="IPR008183">
    <property type="entry name" value="Aldose_1/G6P_1-epimerase"/>
</dbReference>
<dbReference type="GO" id="GO:0005737">
    <property type="term" value="C:cytoplasm"/>
    <property type="evidence" value="ECO:0007669"/>
    <property type="project" value="TreeGrafter"/>
</dbReference>
<dbReference type="InterPro" id="IPR011013">
    <property type="entry name" value="Gal_mutarotase_sf_dom"/>
</dbReference>